<organism evidence="1 2">
    <name type="scientific">Cellulophaga fucicola</name>
    <dbReference type="NCBI Taxonomy" id="76595"/>
    <lineage>
        <taxon>Bacteria</taxon>
        <taxon>Pseudomonadati</taxon>
        <taxon>Bacteroidota</taxon>
        <taxon>Flavobacteriia</taxon>
        <taxon>Flavobacteriales</taxon>
        <taxon>Flavobacteriaceae</taxon>
        <taxon>Cellulophaga</taxon>
    </lineage>
</organism>
<dbReference type="EMBL" id="FPIY01000002">
    <property type="protein sequence ID" value="SFW47832.1"/>
    <property type="molecule type" value="Genomic_DNA"/>
</dbReference>
<dbReference type="Proteomes" id="UP000183257">
    <property type="component" value="Unassembled WGS sequence"/>
</dbReference>
<accession>A0A1K1PJ55</accession>
<dbReference type="AlphaFoldDB" id="A0A1K1PJ55"/>
<proteinExistence type="predicted"/>
<dbReference type="OrthoDB" id="1434970at2"/>
<dbReference type="RefSeq" id="WP_072303564.1">
    <property type="nucleotide sequence ID" value="NZ_FPIY01000002.1"/>
</dbReference>
<keyword evidence="2" id="KW-1185">Reference proteome</keyword>
<dbReference type="STRING" id="76595.SAMN05660313_01936"/>
<name>A0A1K1PJ55_9FLAO</name>
<reference evidence="2" key="1">
    <citation type="submission" date="2016-11" db="EMBL/GenBank/DDBJ databases">
        <authorList>
            <person name="Varghese N."/>
            <person name="Submissions S."/>
        </authorList>
    </citation>
    <scope>NUCLEOTIDE SEQUENCE [LARGE SCALE GENOMIC DNA]</scope>
    <source>
        <strain evidence="2">DSM 24786</strain>
    </source>
</reference>
<gene>
    <name evidence="1" type="ORF">SAMN05660313_01936</name>
</gene>
<protein>
    <submittedName>
        <fullName evidence="1">Uncharacterized protein</fullName>
    </submittedName>
</protein>
<sequence>MNIIEKLKYHEDNQLDNWLDTDNKTTRKFRRDIASYAKNNFDEIKQYCLHIHPTDFSSLSIVYEALSEFSLDHNEFLYEEIQRITNLAINNKIDSENLNILTDIDMQGIYLKSLDIYIKIMNFLTKNLSSNTDSNYKIELLSVIDYYLIEVHKDDDILEFNNWINPIKDLASNDELSVKSEATKILKDLGVSDLSGSTSFVEKVLGIFD</sequence>
<evidence type="ECO:0000313" key="2">
    <source>
        <dbReference type="Proteomes" id="UP000183257"/>
    </source>
</evidence>
<evidence type="ECO:0000313" key="1">
    <source>
        <dbReference type="EMBL" id="SFW47832.1"/>
    </source>
</evidence>